<evidence type="ECO:0000256" key="2">
    <source>
        <dbReference type="ARBA" id="ARBA00005094"/>
    </source>
</evidence>
<dbReference type="FunCoup" id="A0A330LBY8">
    <property type="interactions" value="358"/>
</dbReference>
<dbReference type="InParanoid" id="A0A330LBY8"/>
<dbReference type="InterPro" id="IPR013512">
    <property type="entry name" value="DXP_reductoisomerase_N"/>
</dbReference>
<feature type="binding site" evidence="12">
    <location>
        <position position="13"/>
    </location>
    <ligand>
        <name>NADPH</name>
        <dbReference type="ChEBI" id="CHEBI:57783"/>
    </ligand>
</feature>
<comment type="function">
    <text evidence="12">Catalyzes the NADPH-dependent rearrangement and reduction of 1-deoxy-D-xylulose-5-phosphate (DXP) to 2-C-methyl-D-erythritol 4-phosphate (MEP).</text>
</comment>
<evidence type="ECO:0000256" key="8">
    <source>
        <dbReference type="ARBA" id="ARBA00023211"/>
    </source>
</evidence>
<accession>A0A330LBY8</accession>
<dbReference type="UniPathway" id="UPA00056">
    <property type="reaction ID" value="UER00092"/>
</dbReference>
<evidence type="ECO:0000256" key="10">
    <source>
        <dbReference type="ARBA" id="ARBA00048543"/>
    </source>
</evidence>
<dbReference type="InterPro" id="IPR036169">
    <property type="entry name" value="DXPR_C_sf"/>
</dbReference>
<evidence type="ECO:0000259" key="13">
    <source>
        <dbReference type="Pfam" id="PF02670"/>
    </source>
</evidence>
<feature type="binding site" evidence="12">
    <location>
        <position position="36"/>
    </location>
    <ligand>
        <name>NADPH</name>
        <dbReference type="ChEBI" id="CHEBI:57783"/>
    </ligand>
</feature>
<dbReference type="GO" id="GO:0051484">
    <property type="term" value="P:isopentenyl diphosphate biosynthetic process, methylerythritol 4-phosphate pathway involved in terpenoid biosynthetic process"/>
    <property type="evidence" value="ECO:0007669"/>
    <property type="project" value="UniProtKB-ARBA"/>
</dbReference>
<evidence type="ECO:0000256" key="6">
    <source>
        <dbReference type="ARBA" id="ARBA00022857"/>
    </source>
</evidence>
<evidence type="ECO:0000313" key="16">
    <source>
        <dbReference type="EMBL" id="SPP66817.1"/>
    </source>
</evidence>
<comment type="pathway">
    <text evidence="2 12">Isoprenoid biosynthesis; isopentenyl diphosphate biosynthesis via DXP pathway; isopentenyl diphosphate from 1-deoxy-D-xylulose 5-phosphate: step 1/6.</text>
</comment>
<evidence type="ECO:0000256" key="12">
    <source>
        <dbReference type="HAMAP-Rule" id="MF_00183"/>
    </source>
</evidence>
<feature type="binding site" evidence="12">
    <location>
        <position position="150"/>
    </location>
    <ligand>
        <name>Mn(2+)</name>
        <dbReference type="ChEBI" id="CHEBI:29035"/>
    </ligand>
</feature>
<dbReference type="OrthoDB" id="9806546at2"/>
<dbReference type="AlphaFoldDB" id="A0A330LBY8"/>
<feature type="domain" description="1-deoxy-D-xylulose 5-phosphate reductoisomerase N-terminal" evidence="13">
    <location>
        <begin position="4"/>
        <end position="130"/>
    </location>
</feature>
<evidence type="ECO:0000256" key="1">
    <source>
        <dbReference type="ARBA" id="ARBA00001941"/>
    </source>
</evidence>
<evidence type="ECO:0000256" key="4">
    <source>
        <dbReference type="ARBA" id="ARBA00012366"/>
    </source>
</evidence>
<dbReference type="PANTHER" id="PTHR30525">
    <property type="entry name" value="1-DEOXY-D-XYLULOSE 5-PHOSPHATE REDUCTOISOMERASE"/>
    <property type="match status" value="1"/>
</dbReference>
<sequence length="386" mass="42239">MKTIIILGSTGSIGTNTLDIVQRFPGEFRVAGLTAGNNIDKLEEQIRAFTPRVVAVSQEAAAVTLRQRCTGLPVEIVSGEAGIAQVASLPEAELVISAIVGAAGLVPTLTAIRSGKHIALANKEPMVMAGKLMQEEAHKHGVRIFPVDSEHSAIFQSLEGHRLEDVRRLILTASGGALWTVAKEELQHVTPERALKHPNWKMGSKITIDSATLMNKGLEVVEARWLFDIPESRIEVMVHRESIIHSLVEYEDRSMIAQLGLPDMRTPISYAMRYPERLPLDLPSLDLTAIGTLSFCKPDHDRFPCLNLGYESLRTGGTMPATMNAANEIAVDAFLNGGIRFIEIAEVIRQTMDAHTPKAVSSLEDALEADRWAREKAESLVHALPR</sequence>
<dbReference type="EMBL" id="OUNR01000022">
    <property type="protein sequence ID" value="SPP66817.1"/>
    <property type="molecule type" value="Genomic_DNA"/>
</dbReference>
<keyword evidence="17" id="KW-1185">Reference proteome</keyword>
<protein>
    <recommendedName>
        <fullName evidence="11 12">1-deoxy-D-xylulose 5-phosphate reductoisomerase</fullName>
        <shortName evidence="12">DXP reductoisomerase</shortName>
        <ecNumber evidence="4 12">1.1.1.267</ecNumber>
    </recommendedName>
    <alternativeName>
        <fullName evidence="12">1-deoxyxylulose-5-phosphate reductoisomerase</fullName>
    </alternativeName>
    <alternativeName>
        <fullName evidence="12">2-C-methyl-D-erythritol 4-phosphate synthase</fullName>
    </alternativeName>
</protein>
<feature type="binding site" evidence="12">
    <location>
        <position position="215"/>
    </location>
    <ligand>
        <name>1-deoxy-D-xylulose 5-phosphate</name>
        <dbReference type="ChEBI" id="CHEBI:57792"/>
    </ligand>
</feature>
<organism evidence="16 17">
    <name type="scientific">Nitrospira lenta</name>
    <dbReference type="NCBI Taxonomy" id="1436998"/>
    <lineage>
        <taxon>Bacteria</taxon>
        <taxon>Pseudomonadati</taxon>
        <taxon>Nitrospirota</taxon>
        <taxon>Nitrospiria</taxon>
        <taxon>Nitrospirales</taxon>
        <taxon>Nitrospiraceae</taxon>
        <taxon>Nitrospira</taxon>
    </lineage>
</organism>
<dbReference type="NCBIfam" id="NF009114">
    <property type="entry name" value="PRK12464.1"/>
    <property type="match status" value="1"/>
</dbReference>
<feature type="domain" description="DXP reductoisomerase C-terminal" evidence="15">
    <location>
        <begin position="259"/>
        <end position="375"/>
    </location>
</feature>
<dbReference type="GO" id="GO:0030604">
    <property type="term" value="F:1-deoxy-D-xylulose-5-phosphate reductoisomerase activity"/>
    <property type="evidence" value="ECO:0007669"/>
    <property type="project" value="UniProtKB-UniRule"/>
</dbReference>
<evidence type="ECO:0000256" key="7">
    <source>
        <dbReference type="ARBA" id="ARBA00023002"/>
    </source>
</evidence>
<dbReference type="Pfam" id="PF08436">
    <property type="entry name" value="DXP_redisom_C"/>
    <property type="match status" value="1"/>
</dbReference>
<comment type="caution">
    <text evidence="12">Lacks conserved residue(s) required for the propagation of feature annotation.</text>
</comment>
<feature type="binding site" evidence="12">
    <location>
        <position position="122"/>
    </location>
    <ligand>
        <name>NADPH</name>
        <dbReference type="ChEBI" id="CHEBI:57783"/>
    </ligand>
</feature>
<feature type="domain" description="1-deoxy-D-xylulose 5-phosphate reductoisomerase C-terminal" evidence="14">
    <location>
        <begin position="144"/>
        <end position="227"/>
    </location>
</feature>
<evidence type="ECO:0000256" key="9">
    <source>
        <dbReference type="ARBA" id="ARBA00023229"/>
    </source>
</evidence>
<dbReference type="GO" id="GO:0016853">
    <property type="term" value="F:isomerase activity"/>
    <property type="evidence" value="ECO:0007669"/>
    <property type="project" value="UniProtKB-KW"/>
</dbReference>
<dbReference type="InterPro" id="IPR036291">
    <property type="entry name" value="NAD(P)-bd_dom_sf"/>
</dbReference>
<dbReference type="Pfam" id="PF13288">
    <property type="entry name" value="DXPR_C"/>
    <property type="match status" value="1"/>
</dbReference>
<keyword evidence="6 12" id="KW-0521">NADP</keyword>
<dbReference type="InterPro" id="IPR013644">
    <property type="entry name" value="DXP_reductoisomerase_C"/>
</dbReference>
<feature type="binding site" evidence="12">
    <location>
        <position position="10"/>
    </location>
    <ligand>
        <name>NADPH</name>
        <dbReference type="ChEBI" id="CHEBI:57783"/>
    </ligand>
</feature>
<dbReference type="Gene3D" id="1.10.1740.10">
    <property type="match status" value="1"/>
</dbReference>
<comment type="cofactor">
    <cofactor evidence="1">
        <name>Co(2+)</name>
        <dbReference type="ChEBI" id="CHEBI:48828"/>
    </cofactor>
</comment>
<feature type="binding site" evidence="12">
    <location>
        <position position="210"/>
    </location>
    <ligand>
        <name>1-deoxy-D-xylulose 5-phosphate</name>
        <dbReference type="ChEBI" id="CHEBI:57792"/>
    </ligand>
</feature>
<evidence type="ECO:0000256" key="5">
    <source>
        <dbReference type="ARBA" id="ARBA00022723"/>
    </source>
</evidence>
<keyword evidence="8 12" id="KW-0464">Manganese</keyword>
<feature type="binding site" evidence="12">
    <location>
        <position position="219"/>
    </location>
    <ligand>
        <name>Mn(2+)</name>
        <dbReference type="ChEBI" id="CHEBI:29035"/>
    </ligand>
</feature>
<reference evidence="17" key="1">
    <citation type="submission" date="2018-04" db="EMBL/GenBank/DDBJ databases">
        <authorList>
            <person name="Lucker S."/>
            <person name="Sakoula D."/>
        </authorList>
    </citation>
    <scope>NUCLEOTIDE SEQUENCE [LARGE SCALE GENOMIC DNA]</scope>
</reference>
<dbReference type="SUPFAM" id="SSF55347">
    <property type="entry name" value="Glyceraldehyde-3-phosphate dehydrogenase-like, C-terminal domain"/>
    <property type="match status" value="1"/>
</dbReference>
<dbReference type="NCBIfam" id="TIGR00243">
    <property type="entry name" value="Dxr"/>
    <property type="match status" value="1"/>
</dbReference>
<keyword evidence="16" id="KW-0413">Isomerase</keyword>
<dbReference type="Gene3D" id="3.40.50.720">
    <property type="entry name" value="NAD(P)-binding Rossmann-like Domain"/>
    <property type="match status" value="1"/>
</dbReference>
<dbReference type="GO" id="GO:0070402">
    <property type="term" value="F:NADPH binding"/>
    <property type="evidence" value="ECO:0007669"/>
    <property type="project" value="InterPro"/>
</dbReference>
<feature type="binding site" evidence="12">
    <location>
        <position position="203"/>
    </location>
    <ligand>
        <name>NADPH</name>
        <dbReference type="ChEBI" id="CHEBI:57783"/>
    </ligand>
</feature>
<feature type="binding site" evidence="12">
    <location>
        <position position="219"/>
    </location>
    <ligand>
        <name>1-deoxy-D-xylulose 5-phosphate</name>
        <dbReference type="ChEBI" id="CHEBI:57792"/>
    </ligand>
</feature>
<dbReference type="SUPFAM" id="SSF51735">
    <property type="entry name" value="NAD(P)-binding Rossmann-fold domains"/>
    <property type="match status" value="1"/>
</dbReference>
<feature type="binding site" evidence="12">
    <location>
        <position position="150"/>
    </location>
    <ligand>
        <name>1-deoxy-D-xylulose 5-phosphate</name>
        <dbReference type="ChEBI" id="CHEBI:57792"/>
    </ligand>
</feature>
<dbReference type="InterPro" id="IPR003821">
    <property type="entry name" value="DXP_reductoisomerase"/>
</dbReference>
<keyword evidence="5 12" id="KW-0479">Metal-binding</keyword>
<keyword evidence="12" id="KW-0460">Magnesium</keyword>
<dbReference type="PIRSF" id="PIRSF006205">
    <property type="entry name" value="Dxp_reductismrs"/>
    <property type="match status" value="1"/>
</dbReference>
<feature type="binding site" evidence="12">
    <location>
        <position position="149"/>
    </location>
    <ligand>
        <name>1-deoxy-D-xylulose 5-phosphate</name>
        <dbReference type="ChEBI" id="CHEBI:57792"/>
    </ligand>
</feature>
<comment type="cofactor">
    <cofactor evidence="12">
        <name>Mg(2+)</name>
        <dbReference type="ChEBI" id="CHEBI:18420"/>
    </cofactor>
    <cofactor evidence="12">
        <name>Mn(2+)</name>
        <dbReference type="ChEBI" id="CHEBI:29035"/>
    </cofactor>
</comment>
<feature type="binding site" evidence="12">
    <location>
        <position position="174"/>
    </location>
    <ligand>
        <name>1-deoxy-D-xylulose 5-phosphate</name>
        <dbReference type="ChEBI" id="CHEBI:57792"/>
    </ligand>
</feature>
<feature type="binding site" evidence="12">
    <location>
        <position position="12"/>
    </location>
    <ligand>
        <name>NADPH</name>
        <dbReference type="ChEBI" id="CHEBI:57783"/>
    </ligand>
</feature>
<name>A0A330LBY8_9BACT</name>
<feature type="binding site" evidence="12">
    <location>
        <position position="38"/>
    </location>
    <ligand>
        <name>NADPH</name>
        <dbReference type="ChEBI" id="CHEBI:57783"/>
    </ligand>
</feature>
<dbReference type="PANTHER" id="PTHR30525:SF0">
    <property type="entry name" value="1-DEOXY-D-XYLULOSE 5-PHOSPHATE REDUCTOISOMERASE, CHLOROPLASTIC"/>
    <property type="match status" value="1"/>
</dbReference>
<comment type="catalytic activity">
    <reaction evidence="10">
        <text>2-C-methyl-D-erythritol 4-phosphate + NADP(+) = 1-deoxy-D-xylulose 5-phosphate + NADPH + H(+)</text>
        <dbReference type="Rhea" id="RHEA:13717"/>
        <dbReference type="ChEBI" id="CHEBI:15378"/>
        <dbReference type="ChEBI" id="CHEBI:57783"/>
        <dbReference type="ChEBI" id="CHEBI:57792"/>
        <dbReference type="ChEBI" id="CHEBI:58262"/>
        <dbReference type="ChEBI" id="CHEBI:58349"/>
        <dbReference type="EC" id="1.1.1.267"/>
    </reaction>
    <physiologicalReaction direction="right-to-left" evidence="10">
        <dbReference type="Rhea" id="RHEA:13719"/>
    </physiologicalReaction>
</comment>
<dbReference type="InterPro" id="IPR026877">
    <property type="entry name" value="DXPR_C"/>
</dbReference>
<comment type="similarity">
    <text evidence="3 12">Belongs to the DXR family.</text>
</comment>
<evidence type="ECO:0000259" key="14">
    <source>
        <dbReference type="Pfam" id="PF08436"/>
    </source>
</evidence>
<proteinExistence type="inferred from homology"/>
<dbReference type="HAMAP" id="MF_00183">
    <property type="entry name" value="DXP_reductoisom"/>
    <property type="match status" value="1"/>
</dbReference>
<feature type="binding site" evidence="12">
    <location>
        <position position="11"/>
    </location>
    <ligand>
        <name>NADPH</name>
        <dbReference type="ChEBI" id="CHEBI:57783"/>
    </ligand>
</feature>
<dbReference type="FunFam" id="1.10.1740.10:FF:000004">
    <property type="entry name" value="1-deoxy-D-xylulose 5-phosphate reductoisomerase"/>
    <property type="match status" value="1"/>
</dbReference>
<dbReference type="EC" id="1.1.1.267" evidence="4 12"/>
<dbReference type="Pfam" id="PF02670">
    <property type="entry name" value="DXP_reductoisom"/>
    <property type="match status" value="1"/>
</dbReference>
<feature type="binding site" evidence="12">
    <location>
        <position position="197"/>
    </location>
    <ligand>
        <name>1-deoxy-D-xylulose 5-phosphate</name>
        <dbReference type="ChEBI" id="CHEBI:57792"/>
    </ligand>
</feature>
<gene>
    <name evidence="12 16" type="primary">dxr</name>
    <name evidence="16" type="ORF">NITLEN_90072</name>
</gene>
<evidence type="ECO:0000313" key="17">
    <source>
        <dbReference type="Proteomes" id="UP000248168"/>
    </source>
</evidence>
<dbReference type="RefSeq" id="WP_121990933.1">
    <property type="nucleotide sequence ID" value="NZ_OUNR01000022.1"/>
</dbReference>
<dbReference type="SUPFAM" id="SSF69055">
    <property type="entry name" value="1-deoxy-D-xylulose-5-phosphate reductoisomerase, C-terminal domain"/>
    <property type="match status" value="1"/>
</dbReference>
<evidence type="ECO:0000256" key="3">
    <source>
        <dbReference type="ARBA" id="ARBA00006825"/>
    </source>
</evidence>
<keyword evidence="7 12" id="KW-0560">Oxidoreductase</keyword>
<keyword evidence="9 12" id="KW-0414">Isoprene biosynthesis</keyword>
<evidence type="ECO:0000256" key="11">
    <source>
        <dbReference type="ARBA" id="ARBA00071224"/>
    </source>
</evidence>
<dbReference type="GO" id="GO:0030145">
    <property type="term" value="F:manganese ion binding"/>
    <property type="evidence" value="ECO:0007669"/>
    <property type="project" value="TreeGrafter"/>
</dbReference>
<dbReference type="Proteomes" id="UP000248168">
    <property type="component" value="Unassembled WGS sequence"/>
</dbReference>
<feature type="binding site" evidence="12">
    <location>
        <position position="216"/>
    </location>
    <ligand>
        <name>1-deoxy-D-xylulose 5-phosphate</name>
        <dbReference type="ChEBI" id="CHEBI:57792"/>
    </ligand>
</feature>
<feature type="binding site" evidence="12">
    <location>
        <position position="123"/>
    </location>
    <ligand>
        <name>1-deoxy-D-xylulose 5-phosphate</name>
        <dbReference type="ChEBI" id="CHEBI:57792"/>
    </ligand>
</feature>
<feature type="binding site" evidence="12">
    <location>
        <position position="124"/>
    </location>
    <ligand>
        <name>NADPH</name>
        <dbReference type="ChEBI" id="CHEBI:57783"/>
    </ligand>
</feature>
<evidence type="ECO:0000259" key="15">
    <source>
        <dbReference type="Pfam" id="PF13288"/>
    </source>
</evidence>
<dbReference type="FunFam" id="3.40.50.720:FF:000045">
    <property type="entry name" value="1-deoxy-D-xylulose 5-phosphate reductoisomerase"/>
    <property type="match status" value="1"/>
</dbReference>
<feature type="binding site" evidence="12">
    <location>
        <position position="148"/>
    </location>
    <ligand>
        <name>Mn(2+)</name>
        <dbReference type="ChEBI" id="CHEBI:29035"/>
    </ligand>
</feature>